<dbReference type="Proteomes" id="UP001066276">
    <property type="component" value="Chromosome 6"/>
</dbReference>
<evidence type="ECO:0000256" key="1">
    <source>
        <dbReference type="SAM" id="MobiDB-lite"/>
    </source>
</evidence>
<sequence length="66" mass="7225">ETGSGERERPMWGSAGADWRGWETSQSPGRRARGRGSASPSGEGSHGRQTEQAVDREPEWVSRNRG</sequence>
<feature type="non-terminal residue" evidence="2">
    <location>
        <position position="1"/>
    </location>
</feature>
<name>A0AAV7QHT7_PLEWA</name>
<evidence type="ECO:0000313" key="3">
    <source>
        <dbReference type="Proteomes" id="UP001066276"/>
    </source>
</evidence>
<proteinExistence type="predicted"/>
<organism evidence="2 3">
    <name type="scientific">Pleurodeles waltl</name>
    <name type="common">Iberian ribbed newt</name>
    <dbReference type="NCBI Taxonomy" id="8319"/>
    <lineage>
        <taxon>Eukaryota</taxon>
        <taxon>Metazoa</taxon>
        <taxon>Chordata</taxon>
        <taxon>Craniata</taxon>
        <taxon>Vertebrata</taxon>
        <taxon>Euteleostomi</taxon>
        <taxon>Amphibia</taxon>
        <taxon>Batrachia</taxon>
        <taxon>Caudata</taxon>
        <taxon>Salamandroidea</taxon>
        <taxon>Salamandridae</taxon>
        <taxon>Pleurodelinae</taxon>
        <taxon>Pleurodeles</taxon>
    </lineage>
</organism>
<evidence type="ECO:0000313" key="2">
    <source>
        <dbReference type="EMBL" id="KAJ1137848.1"/>
    </source>
</evidence>
<feature type="non-terminal residue" evidence="2">
    <location>
        <position position="66"/>
    </location>
</feature>
<feature type="compositionally biased region" description="Basic and acidic residues" evidence="1">
    <location>
        <begin position="45"/>
        <end position="66"/>
    </location>
</feature>
<feature type="region of interest" description="Disordered" evidence="1">
    <location>
        <begin position="1"/>
        <end position="66"/>
    </location>
</feature>
<feature type="compositionally biased region" description="Basic and acidic residues" evidence="1">
    <location>
        <begin position="1"/>
        <end position="10"/>
    </location>
</feature>
<dbReference type="EMBL" id="JANPWB010000010">
    <property type="protein sequence ID" value="KAJ1137848.1"/>
    <property type="molecule type" value="Genomic_DNA"/>
</dbReference>
<dbReference type="AlphaFoldDB" id="A0AAV7QHT7"/>
<accession>A0AAV7QHT7</accession>
<reference evidence="2" key="1">
    <citation type="journal article" date="2022" name="bioRxiv">
        <title>Sequencing and chromosome-scale assembly of the giantPleurodeles waltlgenome.</title>
        <authorList>
            <person name="Brown T."/>
            <person name="Elewa A."/>
            <person name="Iarovenko S."/>
            <person name="Subramanian E."/>
            <person name="Araus A.J."/>
            <person name="Petzold A."/>
            <person name="Susuki M."/>
            <person name="Suzuki K.-i.T."/>
            <person name="Hayashi T."/>
            <person name="Toyoda A."/>
            <person name="Oliveira C."/>
            <person name="Osipova E."/>
            <person name="Leigh N.D."/>
            <person name="Simon A."/>
            <person name="Yun M.H."/>
        </authorList>
    </citation>
    <scope>NUCLEOTIDE SEQUENCE</scope>
    <source>
        <strain evidence="2">20211129_DDA</strain>
        <tissue evidence="2">Liver</tissue>
    </source>
</reference>
<protein>
    <submittedName>
        <fullName evidence="2">Uncharacterized protein</fullName>
    </submittedName>
</protein>
<comment type="caution">
    <text evidence="2">The sequence shown here is derived from an EMBL/GenBank/DDBJ whole genome shotgun (WGS) entry which is preliminary data.</text>
</comment>
<keyword evidence="3" id="KW-1185">Reference proteome</keyword>
<gene>
    <name evidence="2" type="ORF">NDU88_004244</name>
</gene>